<dbReference type="GO" id="GO:0003677">
    <property type="term" value="F:DNA binding"/>
    <property type="evidence" value="ECO:0007669"/>
    <property type="project" value="UniProtKB-KW"/>
</dbReference>
<comment type="caution">
    <text evidence="13">The sequence shown here is derived from an EMBL/GenBank/DDBJ whole genome shotgun (WGS) entry which is preliminary data.</text>
</comment>
<feature type="domain" description="HTH dtxR-type" evidence="12">
    <location>
        <begin position="17"/>
        <end position="79"/>
    </location>
</feature>
<dbReference type="InterPro" id="IPR036388">
    <property type="entry name" value="WH-like_DNA-bd_sf"/>
</dbReference>
<evidence type="ECO:0000256" key="4">
    <source>
        <dbReference type="ARBA" id="ARBA00022490"/>
    </source>
</evidence>
<dbReference type="SMART" id="SM00529">
    <property type="entry name" value="HTH_DTXR"/>
    <property type="match status" value="1"/>
</dbReference>
<dbReference type="InterPro" id="IPR022689">
    <property type="entry name" value="Iron_dep_repressor"/>
</dbReference>
<evidence type="ECO:0000259" key="12">
    <source>
        <dbReference type="PROSITE" id="PS50944"/>
    </source>
</evidence>
<dbReference type="PANTHER" id="PTHR33238:SF11">
    <property type="entry name" value="TRANSCRIPTIONAL REGULATOR MNTR"/>
    <property type="match status" value="1"/>
</dbReference>
<dbReference type="Pfam" id="PF02742">
    <property type="entry name" value="Fe_dep_repr_C"/>
    <property type="match status" value="1"/>
</dbReference>
<name>A0A224XCR1_9LACT</name>
<evidence type="ECO:0000256" key="1">
    <source>
        <dbReference type="ARBA" id="ARBA00004496"/>
    </source>
</evidence>
<evidence type="ECO:0000256" key="2">
    <source>
        <dbReference type="ARBA" id="ARBA00007871"/>
    </source>
</evidence>
<keyword evidence="14" id="KW-1185">Reference proteome</keyword>
<comment type="subunit">
    <text evidence="3">Homodimer.</text>
</comment>
<evidence type="ECO:0000313" key="14">
    <source>
        <dbReference type="Proteomes" id="UP000218689"/>
    </source>
</evidence>
<dbReference type="InterPro" id="IPR036421">
    <property type="entry name" value="Fe_dep_repressor_sf"/>
</dbReference>
<evidence type="ECO:0000256" key="6">
    <source>
        <dbReference type="ARBA" id="ARBA00023015"/>
    </source>
</evidence>
<keyword evidence="8" id="KW-0010">Activator</keyword>
<keyword evidence="7" id="KW-0238">DNA-binding</keyword>
<evidence type="ECO:0000256" key="11">
    <source>
        <dbReference type="ARBA" id="ARBA00032593"/>
    </source>
</evidence>
<dbReference type="InterPro" id="IPR050536">
    <property type="entry name" value="DtxR_MntR_Metal-Reg"/>
</dbReference>
<protein>
    <recommendedName>
        <fullName evidence="11">Manganese transport regulator</fullName>
    </recommendedName>
</protein>
<dbReference type="GO" id="GO:0046914">
    <property type="term" value="F:transition metal ion binding"/>
    <property type="evidence" value="ECO:0007669"/>
    <property type="project" value="InterPro"/>
</dbReference>
<dbReference type="GO" id="GO:0005737">
    <property type="term" value="C:cytoplasm"/>
    <property type="evidence" value="ECO:0007669"/>
    <property type="project" value="UniProtKB-SubCell"/>
</dbReference>
<sequence>MLNYQLERIRKYNMDEFSKTEQDYLKAIYQLEEKTDKMVGITDIANYLKVSAPSATEMIKRLAKKALVEHKKYYGVRLKPEGYREARFIIKSHRVWETFLVEQAGYQIDEVHEEAENLEHSSSKRLVERLYALMQFPKTDPHGSEIPAERFWEGEIITQDLTAAQVGYRYEIVSLTQEATDFLSSLNQTPPKFITLVSTLSDGSVIVKTDDDARFVIPHFQKKDWQLKYYSH</sequence>
<dbReference type="InterPro" id="IPR036390">
    <property type="entry name" value="WH_DNA-bd_sf"/>
</dbReference>
<reference evidence="14" key="1">
    <citation type="submission" date="2017-08" db="EMBL/GenBank/DDBJ databases">
        <title>Draft genome sequence of Lactococcus sp. strain Rs-Y01, isolated from the gut of the lower termite Reticulitermes speratus.</title>
        <authorList>
            <person name="Ohkuma M."/>
            <person name="Yuki M."/>
        </authorList>
    </citation>
    <scope>NUCLEOTIDE SEQUENCE [LARGE SCALE GENOMIC DNA]</scope>
    <source>
        <strain evidence="14">Rs-Y01</strain>
    </source>
</reference>
<evidence type="ECO:0000256" key="8">
    <source>
        <dbReference type="ARBA" id="ARBA00023159"/>
    </source>
</evidence>
<gene>
    <name evidence="13" type="ORF">RsY01_1303</name>
</gene>
<dbReference type="PANTHER" id="PTHR33238">
    <property type="entry name" value="IRON (METAL) DEPENDENT REPRESSOR, DTXR FAMILY"/>
    <property type="match status" value="1"/>
</dbReference>
<comment type="subcellular location">
    <subcellularLocation>
        <location evidence="1">Cytoplasm</location>
    </subcellularLocation>
</comment>
<comment type="similarity">
    <text evidence="2">Belongs to the DtxR/MntR family.</text>
</comment>
<dbReference type="GO" id="GO:0003700">
    <property type="term" value="F:DNA-binding transcription factor activity"/>
    <property type="evidence" value="ECO:0007669"/>
    <property type="project" value="InterPro"/>
</dbReference>
<dbReference type="EMBL" id="BEDT01000003">
    <property type="protein sequence ID" value="GAX47702.1"/>
    <property type="molecule type" value="Genomic_DNA"/>
</dbReference>
<dbReference type="AlphaFoldDB" id="A0A224XCR1"/>
<dbReference type="Proteomes" id="UP000218689">
    <property type="component" value="Unassembled WGS sequence"/>
</dbReference>
<keyword evidence="9" id="KW-0804">Transcription</keyword>
<evidence type="ECO:0000313" key="13">
    <source>
        <dbReference type="EMBL" id="GAX47702.1"/>
    </source>
</evidence>
<organism evidence="13 14">
    <name type="scientific">Pseudolactococcus reticulitermitis</name>
    <dbReference type="NCBI Taxonomy" id="2025039"/>
    <lineage>
        <taxon>Bacteria</taxon>
        <taxon>Bacillati</taxon>
        <taxon>Bacillota</taxon>
        <taxon>Bacilli</taxon>
        <taxon>Lactobacillales</taxon>
        <taxon>Streptococcaceae</taxon>
        <taxon>Pseudolactococcus</taxon>
    </lineage>
</organism>
<evidence type="ECO:0000256" key="9">
    <source>
        <dbReference type="ARBA" id="ARBA00023163"/>
    </source>
</evidence>
<keyword evidence="5" id="KW-0678">Repressor</keyword>
<dbReference type="Pfam" id="PF01325">
    <property type="entry name" value="Fe_dep_repress"/>
    <property type="match status" value="1"/>
</dbReference>
<dbReference type="PROSITE" id="PS50944">
    <property type="entry name" value="HTH_DTXR"/>
    <property type="match status" value="1"/>
</dbReference>
<dbReference type="Gene3D" id="1.10.10.10">
    <property type="entry name" value="Winged helix-like DNA-binding domain superfamily/Winged helix DNA-binding domain"/>
    <property type="match status" value="1"/>
</dbReference>
<accession>A0A224XCR1</accession>
<evidence type="ECO:0000256" key="10">
    <source>
        <dbReference type="ARBA" id="ARBA00023211"/>
    </source>
</evidence>
<dbReference type="SUPFAM" id="SSF47979">
    <property type="entry name" value="Iron-dependent repressor protein, dimerization domain"/>
    <property type="match status" value="1"/>
</dbReference>
<evidence type="ECO:0000256" key="3">
    <source>
        <dbReference type="ARBA" id="ARBA00011738"/>
    </source>
</evidence>
<dbReference type="GO" id="GO:0046983">
    <property type="term" value="F:protein dimerization activity"/>
    <property type="evidence" value="ECO:0007669"/>
    <property type="project" value="InterPro"/>
</dbReference>
<evidence type="ECO:0000256" key="7">
    <source>
        <dbReference type="ARBA" id="ARBA00023125"/>
    </source>
</evidence>
<dbReference type="InterPro" id="IPR001367">
    <property type="entry name" value="Fe_dep_repressor"/>
</dbReference>
<keyword evidence="4" id="KW-0963">Cytoplasm</keyword>
<dbReference type="InterPro" id="IPR022687">
    <property type="entry name" value="HTH_DTXR"/>
</dbReference>
<evidence type="ECO:0000256" key="5">
    <source>
        <dbReference type="ARBA" id="ARBA00022491"/>
    </source>
</evidence>
<keyword evidence="10" id="KW-0464">Manganese</keyword>
<dbReference type="SUPFAM" id="SSF46785">
    <property type="entry name" value="Winged helix' DNA-binding domain"/>
    <property type="match status" value="1"/>
</dbReference>
<keyword evidence="6" id="KW-0805">Transcription regulation</keyword>
<proteinExistence type="inferred from homology"/>